<name>A0A6J5SUV2_9CAUD</name>
<gene>
    <name evidence="1" type="ORF">UFOVP1604_113</name>
</gene>
<dbReference type="EMBL" id="LR797474">
    <property type="protein sequence ID" value="CAB4219030.1"/>
    <property type="molecule type" value="Genomic_DNA"/>
</dbReference>
<evidence type="ECO:0000313" key="1">
    <source>
        <dbReference type="EMBL" id="CAB4219030.1"/>
    </source>
</evidence>
<proteinExistence type="predicted"/>
<protein>
    <submittedName>
        <fullName evidence="1">Uncharacterized protein</fullName>
    </submittedName>
</protein>
<sequence length="135" mass="14558">MSTLKTTLIFESAALFPTPMSFTKIATETLTGTYASFQTNTLAAGSLETLFETNESIGNSGVLYFYANASSANTKPIDLVIDNKSTSQSYFVRLIPGDITYLPVFAADYAGIKISARNNDPSNTAALTYFYGSKD</sequence>
<organism evidence="1">
    <name type="scientific">uncultured Caudovirales phage</name>
    <dbReference type="NCBI Taxonomy" id="2100421"/>
    <lineage>
        <taxon>Viruses</taxon>
        <taxon>Duplodnaviria</taxon>
        <taxon>Heunggongvirae</taxon>
        <taxon>Uroviricota</taxon>
        <taxon>Caudoviricetes</taxon>
        <taxon>Peduoviridae</taxon>
        <taxon>Maltschvirus</taxon>
        <taxon>Maltschvirus maltsch</taxon>
    </lineage>
</organism>
<reference evidence="1" key="1">
    <citation type="submission" date="2020-05" db="EMBL/GenBank/DDBJ databases">
        <authorList>
            <person name="Chiriac C."/>
            <person name="Salcher M."/>
            <person name="Ghai R."/>
            <person name="Kavagutti S V."/>
        </authorList>
    </citation>
    <scope>NUCLEOTIDE SEQUENCE</scope>
</reference>
<accession>A0A6J5SUV2</accession>